<proteinExistence type="inferred from homology"/>
<accession>A0ABR7YIZ0</accession>
<keyword evidence="9" id="KW-1133">Transmembrane helix</keyword>
<keyword evidence="3 8" id="KW-1134">Transmembrane beta strand</keyword>
<dbReference type="SUPFAM" id="SSF49464">
    <property type="entry name" value="Carboxypeptidase regulatory domain-like"/>
    <property type="match status" value="1"/>
</dbReference>
<keyword evidence="6 8" id="KW-0472">Membrane</keyword>
<dbReference type="SUPFAM" id="SSF56935">
    <property type="entry name" value="Porins"/>
    <property type="match status" value="1"/>
</dbReference>
<comment type="caution">
    <text evidence="11">The sequence shown here is derived from an EMBL/GenBank/DDBJ whole genome shotgun (WGS) entry which is preliminary data.</text>
</comment>
<comment type="similarity">
    <text evidence="8">Belongs to the TonB-dependent receptor family.</text>
</comment>
<dbReference type="Pfam" id="PF07715">
    <property type="entry name" value="Plug"/>
    <property type="match status" value="1"/>
</dbReference>
<dbReference type="RefSeq" id="WP_190992294.1">
    <property type="nucleotide sequence ID" value="NZ_JACOIK010000001.1"/>
</dbReference>
<keyword evidence="7 8" id="KW-0998">Cell outer membrane</keyword>
<dbReference type="EMBL" id="JACOIK010000001">
    <property type="protein sequence ID" value="MBD1431255.1"/>
    <property type="molecule type" value="Genomic_DNA"/>
</dbReference>
<keyword evidence="12" id="KW-1185">Reference proteome</keyword>
<dbReference type="InterPro" id="IPR039426">
    <property type="entry name" value="TonB-dep_rcpt-like"/>
</dbReference>
<name>A0ABR7YIZ0_9SPHI</name>
<sequence>MKQITNFNFFAFVAMCSISLFYLTPIYAQQIQVRGLVKDAATGDPLAGVSIRVDNVSLGSSGDNGRFSLEGVSAGASVEFRLIGYETQVQKAAANMEVSLVSTGDELEEVVVVGYGTQKKATLTGAVEVVDSKVFEDRAVTNVGLALQGQTPGLVVTRNSPRPGNEGLGFRIRGNSSVNGSDPLIIVDGVPTLNYYSFQNLNSDDIESVTVLKDGAAAIYGSRAANGVILVTTKRGKGKVKVDYTGNFRFNTNGLVNYSPTMQEYANVWIEANKEETVPNWWIWGEDNLREMAAGHEGLYNMSNITASDFYIYNANRIDEMFATRYSYQHNLSLSNSGDRSGYRLSFSYADNQANLATAYDGQKQMNARFNYDYQLTDKLKLESGVSIINARTAMPSRGLGNILYSFDMPFYPAKNPLGQWLAPFNGIDNGSIRNAAATTSDAGRFNKNSLTGRLDLKATYDIWNGISIEGMASVQTERYDDERYVVPVMLYDWYGNPTRNAHMTDGTNNTFGTKYYTSYYEYYQGLLRYDKTFNGVHNLSAMAGITAEKTRSQQLTGSRLGFEDNGIYDIGLADTELQTNTGGKSLNGRYSYISRLNYNYDEKYIIELIGRRDGNSRFARGFKFKNFGSAQGAWVFTRESFMEPVSHILNFGKIRGSYASTGNEASGLGEFDYLSLIQILTTTLGNPASSQTSSGLINDGLISYTRTWETVAQKNIGIDLAFLNNRLTTSFDTYEKENIGMLTGVTYPSVLGGSAPLTNSGNFNTRGWEFVIGWKETKPDFSYNISFNIGDATNIVSGVENADQFKVGENNIVNGFPHKSWFLFKTDGFFKDQADVDAYYAKYGENEALAGVPSTNPQRTLRPGDTKRVDVAGTGEITPAGSEASSLVYMGDGMPHYTYGINLGGSWKGIDLNMFFQGHLKQNVMRDGYMAYPFRAQYTNQNPAFLGQTWTEDNPNAPFPRLTTNVDRAKWNYENNDFMLQNSRYIRLKSLIVGYTLPKHITDRAKMSRVRVYFSGNDLWEATAIKDGFDPETGRNSTDGDNAGYPFARTWSFGVNIGF</sequence>
<dbReference type="InterPro" id="IPR037066">
    <property type="entry name" value="Plug_dom_sf"/>
</dbReference>
<evidence type="ECO:0000256" key="9">
    <source>
        <dbReference type="SAM" id="Phobius"/>
    </source>
</evidence>
<keyword evidence="2 8" id="KW-0813">Transport</keyword>
<dbReference type="Gene3D" id="2.40.170.20">
    <property type="entry name" value="TonB-dependent receptor, beta-barrel domain"/>
    <property type="match status" value="1"/>
</dbReference>
<feature type="domain" description="TonB-dependent receptor plug" evidence="10">
    <location>
        <begin position="120"/>
        <end position="228"/>
    </location>
</feature>
<dbReference type="Gene3D" id="2.170.130.10">
    <property type="entry name" value="TonB-dependent receptor, plug domain"/>
    <property type="match status" value="1"/>
</dbReference>
<evidence type="ECO:0000256" key="7">
    <source>
        <dbReference type="ARBA" id="ARBA00023237"/>
    </source>
</evidence>
<dbReference type="InterPro" id="IPR023997">
    <property type="entry name" value="TonB-dep_OMP_SusC/RagA_CS"/>
</dbReference>
<protein>
    <submittedName>
        <fullName evidence="11">SusC/RagA family TonB-linked outer membrane protein</fullName>
    </submittedName>
</protein>
<organism evidence="11 12">
    <name type="scientific">Sphingobacterium micropteri</name>
    <dbReference type="NCBI Taxonomy" id="2763501"/>
    <lineage>
        <taxon>Bacteria</taxon>
        <taxon>Pseudomonadati</taxon>
        <taxon>Bacteroidota</taxon>
        <taxon>Sphingobacteriia</taxon>
        <taxon>Sphingobacteriales</taxon>
        <taxon>Sphingobacteriaceae</taxon>
        <taxon>Sphingobacterium</taxon>
    </lineage>
</organism>
<evidence type="ECO:0000256" key="4">
    <source>
        <dbReference type="ARBA" id="ARBA00022692"/>
    </source>
</evidence>
<evidence type="ECO:0000313" key="11">
    <source>
        <dbReference type="EMBL" id="MBD1431255.1"/>
    </source>
</evidence>
<dbReference type="PANTHER" id="PTHR30069:SF29">
    <property type="entry name" value="HEMOGLOBIN AND HEMOGLOBIN-HAPTOGLOBIN-BINDING PROTEIN 1-RELATED"/>
    <property type="match status" value="1"/>
</dbReference>
<dbReference type="InterPro" id="IPR036942">
    <property type="entry name" value="Beta-barrel_TonB_sf"/>
</dbReference>
<dbReference type="InterPro" id="IPR023996">
    <property type="entry name" value="TonB-dep_OMP_SusC/RagA"/>
</dbReference>
<dbReference type="InterPro" id="IPR012910">
    <property type="entry name" value="Plug_dom"/>
</dbReference>
<evidence type="ECO:0000256" key="6">
    <source>
        <dbReference type="ARBA" id="ARBA00023136"/>
    </source>
</evidence>
<gene>
    <name evidence="11" type="ORF">H8B06_00320</name>
</gene>
<comment type="subcellular location">
    <subcellularLocation>
        <location evidence="1 8">Cell outer membrane</location>
        <topology evidence="1 8">Multi-pass membrane protein</topology>
    </subcellularLocation>
</comment>
<dbReference type="Pfam" id="PF13715">
    <property type="entry name" value="CarbopepD_reg_2"/>
    <property type="match status" value="1"/>
</dbReference>
<evidence type="ECO:0000256" key="8">
    <source>
        <dbReference type="PROSITE-ProRule" id="PRU01360"/>
    </source>
</evidence>
<keyword evidence="4 8" id="KW-0812">Transmembrane</keyword>
<dbReference type="NCBIfam" id="TIGR04057">
    <property type="entry name" value="SusC_RagA_signa"/>
    <property type="match status" value="1"/>
</dbReference>
<evidence type="ECO:0000256" key="1">
    <source>
        <dbReference type="ARBA" id="ARBA00004571"/>
    </source>
</evidence>
<dbReference type="NCBIfam" id="TIGR04056">
    <property type="entry name" value="OMP_RagA_SusC"/>
    <property type="match status" value="1"/>
</dbReference>
<evidence type="ECO:0000259" key="10">
    <source>
        <dbReference type="Pfam" id="PF07715"/>
    </source>
</evidence>
<dbReference type="InterPro" id="IPR008969">
    <property type="entry name" value="CarboxyPept-like_regulatory"/>
</dbReference>
<dbReference type="PROSITE" id="PS52016">
    <property type="entry name" value="TONB_DEPENDENT_REC_3"/>
    <property type="match status" value="1"/>
</dbReference>
<evidence type="ECO:0000256" key="5">
    <source>
        <dbReference type="ARBA" id="ARBA00022729"/>
    </source>
</evidence>
<evidence type="ECO:0000256" key="3">
    <source>
        <dbReference type="ARBA" id="ARBA00022452"/>
    </source>
</evidence>
<evidence type="ECO:0000256" key="2">
    <source>
        <dbReference type="ARBA" id="ARBA00022448"/>
    </source>
</evidence>
<keyword evidence="5" id="KW-0732">Signal</keyword>
<dbReference type="PANTHER" id="PTHR30069">
    <property type="entry name" value="TONB-DEPENDENT OUTER MEMBRANE RECEPTOR"/>
    <property type="match status" value="1"/>
</dbReference>
<evidence type="ECO:0000313" key="12">
    <source>
        <dbReference type="Proteomes" id="UP000602759"/>
    </source>
</evidence>
<dbReference type="Proteomes" id="UP000602759">
    <property type="component" value="Unassembled WGS sequence"/>
</dbReference>
<dbReference type="Gene3D" id="2.60.40.1120">
    <property type="entry name" value="Carboxypeptidase-like, regulatory domain"/>
    <property type="match status" value="1"/>
</dbReference>
<reference evidence="11 12" key="1">
    <citation type="submission" date="2020-08" db="EMBL/GenBank/DDBJ databases">
        <title>Sphingobacterium sp. DN00404 isolated from aquaculture water.</title>
        <authorList>
            <person name="Zhang M."/>
        </authorList>
    </citation>
    <scope>NUCLEOTIDE SEQUENCE [LARGE SCALE GENOMIC DNA]</scope>
    <source>
        <strain evidence="11 12">DN00404</strain>
    </source>
</reference>
<feature type="transmembrane region" description="Helical" evidence="9">
    <location>
        <begin position="7"/>
        <end position="28"/>
    </location>
</feature>